<dbReference type="SUPFAM" id="SSF52833">
    <property type="entry name" value="Thioredoxin-like"/>
    <property type="match status" value="1"/>
</dbReference>
<name>A0ABV4VIW1_9GAMM</name>
<accession>A0ABV4VIW1</accession>
<feature type="domain" description="Thioredoxin" evidence="1">
    <location>
        <begin position="1"/>
        <end position="117"/>
    </location>
</feature>
<sequence length="117" mass="12895">MPNAQIHTIETSEQLDALLKQYAAVLLLFGAPSCGVCQALKPQIADLLARDFPKMVLAYIDCEAQGEIAASYHVFSLPVVETVFYGKSFGRFSKVFSLGELKRAITRPYGLIDENQP</sequence>
<gene>
    <name evidence="2" type="ORF">ACE02W_10625</name>
</gene>
<dbReference type="InterPro" id="IPR013766">
    <property type="entry name" value="Thioredoxin_domain"/>
</dbReference>
<evidence type="ECO:0000313" key="2">
    <source>
        <dbReference type="EMBL" id="MFB2620260.1"/>
    </source>
</evidence>
<dbReference type="RefSeq" id="WP_342201638.1">
    <property type="nucleotide sequence ID" value="NZ_JBCATE010000003.1"/>
</dbReference>
<dbReference type="Gene3D" id="3.40.30.10">
    <property type="entry name" value="Glutaredoxin"/>
    <property type="match status" value="1"/>
</dbReference>
<dbReference type="EMBL" id="JBHFGU010000003">
    <property type="protein sequence ID" value="MFB2620260.1"/>
    <property type="molecule type" value="Genomic_DNA"/>
</dbReference>
<evidence type="ECO:0000313" key="3">
    <source>
        <dbReference type="Proteomes" id="UP001576708"/>
    </source>
</evidence>
<organism evidence="2 3">
    <name type="scientific">Shewanella mangrovisoli</name>
    <dbReference type="NCBI Taxonomy" id="2864211"/>
    <lineage>
        <taxon>Bacteria</taxon>
        <taxon>Pseudomonadati</taxon>
        <taxon>Pseudomonadota</taxon>
        <taxon>Gammaproteobacteria</taxon>
        <taxon>Alteromonadales</taxon>
        <taxon>Shewanellaceae</taxon>
        <taxon>Shewanella</taxon>
    </lineage>
</organism>
<dbReference type="PROSITE" id="PS51352">
    <property type="entry name" value="THIOREDOXIN_2"/>
    <property type="match status" value="1"/>
</dbReference>
<dbReference type="CDD" id="cd02947">
    <property type="entry name" value="TRX_family"/>
    <property type="match status" value="1"/>
</dbReference>
<comment type="caution">
    <text evidence="2">The sequence shown here is derived from an EMBL/GenBank/DDBJ whole genome shotgun (WGS) entry which is preliminary data.</text>
</comment>
<proteinExistence type="predicted"/>
<keyword evidence="3" id="KW-1185">Reference proteome</keyword>
<reference evidence="2 3" key="1">
    <citation type="submission" date="2024-09" db="EMBL/GenBank/DDBJ databases">
        <authorList>
            <person name="Zhang Y."/>
        </authorList>
    </citation>
    <scope>NUCLEOTIDE SEQUENCE [LARGE SCALE GENOMIC DNA]</scope>
    <source>
        <strain evidence="2 3">ZJ318</strain>
    </source>
</reference>
<evidence type="ECO:0000259" key="1">
    <source>
        <dbReference type="PROSITE" id="PS51352"/>
    </source>
</evidence>
<dbReference type="Pfam" id="PF00085">
    <property type="entry name" value="Thioredoxin"/>
    <property type="match status" value="1"/>
</dbReference>
<protein>
    <submittedName>
        <fullName evidence="2">Thioredoxin family protein</fullName>
    </submittedName>
</protein>
<dbReference type="InterPro" id="IPR036249">
    <property type="entry name" value="Thioredoxin-like_sf"/>
</dbReference>
<dbReference type="Proteomes" id="UP001576708">
    <property type="component" value="Unassembled WGS sequence"/>
</dbReference>